<dbReference type="Pfam" id="PF01979">
    <property type="entry name" value="Amidohydro_1"/>
    <property type="match status" value="1"/>
</dbReference>
<evidence type="ECO:0000256" key="2">
    <source>
        <dbReference type="ARBA" id="ARBA00012782"/>
    </source>
</evidence>
<feature type="domain" description="Adenine deaminase C-terminal" evidence="8">
    <location>
        <begin position="409"/>
        <end position="577"/>
    </location>
</feature>
<evidence type="ECO:0000313" key="9">
    <source>
        <dbReference type="EMBL" id="MBP3963320.1"/>
    </source>
</evidence>
<comment type="similarity">
    <text evidence="1 6">Belongs to the metallo-dependent hydrolases superfamily. Adenine deaminase family.</text>
</comment>
<dbReference type="EC" id="3.5.4.2" evidence="2 6"/>
<dbReference type="InterPro" id="IPR006680">
    <property type="entry name" value="Amidohydro-rel"/>
</dbReference>
<dbReference type="EMBL" id="JAGKSP010000003">
    <property type="protein sequence ID" value="MBP3963320.1"/>
    <property type="molecule type" value="Genomic_DNA"/>
</dbReference>
<evidence type="ECO:0000259" key="8">
    <source>
        <dbReference type="Pfam" id="PF13382"/>
    </source>
</evidence>
<keyword evidence="10" id="KW-1185">Reference proteome</keyword>
<accession>A0ABS5CD18</accession>
<dbReference type="PANTHER" id="PTHR11113:SF2">
    <property type="entry name" value="ADENINE DEAMINASE"/>
    <property type="match status" value="1"/>
</dbReference>
<dbReference type="PANTHER" id="PTHR11113">
    <property type="entry name" value="N-ACETYLGLUCOSAMINE-6-PHOSPHATE DEACETYLASE"/>
    <property type="match status" value="1"/>
</dbReference>
<keyword evidence="3 6" id="KW-0378">Hydrolase</keyword>
<gene>
    <name evidence="6 9" type="primary">ade</name>
    <name evidence="9" type="ORF">I8J30_11455</name>
</gene>
<feature type="domain" description="Amidohydrolase-related" evidence="7">
    <location>
        <begin position="69"/>
        <end position="351"/>
    </location>
</feature>
<dbReference type="SUPFAM" id="SSF51338">
    <property type="entry name" value="Composite domain of metallo-dependent hydrolases"/>
    <property type="match status" value="1"/>
</dbReference>
<protein>
    <recommendedName>
        <fullName evidence="2 6">Adenine deaminase</fullName>
        <shortName evidence="6">Adenase</shortName>
        <shortName evidence="6">Adenine aminase</shortName>
        <ecNumber evidence="2 6">3.5.4.2</ecNumber>
    </recommendedName>
</protein>
<evidence type="ECO:0000313" key="10">
    <source>
        <dbReference type="Proteomes" id="UP000673394"/>
    </source>
</evidence>
<comment type="cofactor">
    <cofactor evidence="6">
        <name>Mn(2+)</name>
        <dbReference type="ChEBI" id="CHEBI:29035"/>
    </cofactor>
</comment>
<sequence>MMEQPSSVLRTRIRVAAKQEPADVVIRNGRIVNVFTGELMAGDIAIVGGIIAGIGMYEGKEIVDAEGRYIVPGFIDGHVHIESSLLTPPQFARVSLLHGVTTVVTDPHEIANVAGTEGIQYMLDAAEGLPIDSYVMLPSCVPATPFESNGARLDAEHLEPFFSHSNVLGLAEVMDFPSVEHTEERMLQKLDATRKAGVLMDGHAAGISRQGLNVYMAAGIRTDHESTGLQEAQDRLDLGMYLMIREGTVAKDLDALLPVVTPRNARRCLFVTDDKLIDDLLNEGSIDHILRLAMAKGLDPITAIQMATINAAECFRLHQHGAIAAGYQADVVLLDDLEQVKIHQVFKRGRCVAEAGIIVEEAFPPSGTTIDSLSCNLPGLNVKPVEPVHLAIPLKSNRCRVIEVIPNSLVTNQRIEQVDVDDEGMFLPFAANDFMKLAVIERHQATGNVGVGIVKGFGLTRGAIATTVAHDSHNLVVVGASDNEILLAIEEITRIGGGAVVVDGREVLSSLPLPIGGLMSDRPYWEVNEGLNKLMAAMAEIGASRDFNPLLTLSFLTLPVIPHLKLTDKGLFDFKSFSHIAVEVQA</sequence>
<evidence type="ECO:0000256" key="4">
    <source>
        <dbReference type="ARBA" id="ARBA00023211"/>
    </source>
</evidence>
<dbReference type="InterPro" id="IPR011059">
    <property type="entry name" value="Metal-dep_hydrolase_composite"/>
</dbReference>
<evidence type="ECO:0000256" key="3">
    <source>
        <dbReference type="ARBA" id="ARBA00022801"/>
    </source>
</evidence>
<dbReference type="Pfam" id="PF13382">
    <property type="entry name" value="Adenine_deam_C"/>
    <property type="match status" value="1"/>
</dbReference>
<name>A0ABS5CD18_9BACL</name>
<reference evidence="9 10" key="1">
    <citation type="submission" date="2021-04" db="EMBL/GenBank/DDBJ databases">
        <title>Paenibacillus sp. DLE-14 whole genome sequence.</title>
        <authorList>
            <person name="Ham Y.J."/>
        </authorList>
    </citation>
    <scope>NUCLEOTIDE SEQUENCE [LARGE SCALE GENOMIC DNA]</scope>
    <source>
        <strain evidence="9 10">DLE-14</strain>
    </source>
</reference>
<dbReference type="InterPro" id="IPR032466">
    <property type="entry name" value="Metal_Hydrolase"/>
</dbReference>
<comment type="catalytic activity">
    <reaction evidence="5 6">
        <text>adenine + H2O + H(+) = hypoxanthine + NH4(+)</text>
        <dbReference type="Rhea" id="RHEA:23688"/>
        <dbReference type="ChEBI" id="CHEBI:15377"/>
        <dbReference type="ChEBI" id="CHEBI:15378"/>
        <dbReference type="ChEBI" id="CHEBI:16708"/>
        <dbReference type="ChEBI" id="CHEBI:17368"/>
        <dbReference type="ChEBI" id="CHEBI:28938"/>
        <dbReference type="EC" id="3.5.4.2"/>
    </reaction>
</comment>
<proteinExistence type="inferred from homology"/>
<evidence type="ECO:0000259" key="7">
    <source>
        <dbReference type="Pfam" id="PF01979"/>
    </source>
</evidence>
<keyword evidence="4 6" id="KW-0464">Manganese</keyword>
<dbReference type="CDD" id="cd01295">
    <property type="entry name" value="AdeC"/>
    <property type="match status" value="1"/>
</dbReference>
<dbReference type="InterPro" id="IPR006679">
    <property type="entry name" value="Adenine_deam"/>
</dbReference>
<dbReference type="NCBIfam" id="TIGR01178">
    <property type="entry name" value="ade"/>
    <property type="match status" value="1"/>
</dbReference>
<organism evidence="9 10">
    <name type="scientific">Paenibacillus lignilyticus</name>
    <dbReference type="NCBI Taxonomy" id="1172615"/>
    <lineage>
        <taxon>Bacteria</taxon>
        <taxon>Bacillati</taxon>
        <taxon>Bacillota</taxon>
        <taxon>Bacilli</taxon>
        <taxon>Bacillales</taxon>
        <taxon>Paenibacillaceae</taxon>
        <taxon>Paenibacillus</taxon>
    </lineage>
</organism>
<dbReference type="SUPFAM" id="SSF51556">
    <property type="entry name" value="Metallo-dependent hydrolases"/>
    <property type="match status" value="1"/>
</dbReference>
<dbReference type="GO" id="GO:0000034">
    <property type="term" value="F:adenine deaminase activity"/>
    <property type="evidence" value="ECO:0007669"/>
    <property type="project" value="UniProtKB-EC"/>
</dbReference>
<dbReference type="Gene3D" id="3.20.20.140">
    <property type="entry name" value="Metal-dependent hydrolases"/>
    <property type="match status" value="1"/>
</dbReference>
<dbReference type="Gene3D" id="2.30.40.10">
    <property type="entry name" value="Urease, subunit C, domain 1"/>
    <property type="match status" value="1"/>
</dbReference>
<evidence type="ECO:0000256" key="1">
    <source>
        <dbReference type="ARBA" id="ARBA00006773"/>
    </source>
</evidence>
<evidence type="ECO:0000256" key="6">
    <source>
        <dbReference type="HAMAP-Rule" id="MF_01518"/>
    </source>
</evidence>
<dbReference type="HAMAP" id="MF_01518">
    <property type="entry name" value="Adenine_deamin"/>
    <property type="match status" value="1"/>
</dbReference>
<dbReference type="Proteomes" id="UP000673394">
    <property type="component" value="Unassembled WGS sequence"/>
</dbReference>
<dbReference type="InterPro" id="IPR026912">
    <property type="entry name" value="Adenine_deam_C"/>
</dbReference>
<evidence type="ECO:0000256" key="5">
    <source>
        <dbReference type="ARBA" id="ARBA00047720"/>
    </source>
</evidence>
<comment type="caution">
    <text evidence="9">The sequence shown here is derived from an EMBL/GenBank/DDBJ whole genome shotgun (WGS) entry which is preliminary data.</text>
</comment>